<gene>
    <name evidence="1" type="ORF">AB8O55_08300</name>
</gene>
<keyword evidence="2" id="KW-1185">Reference proteome</keyword>
<protein>
    <submittedName>
        <fullName evidence="1">Uncharacterized protein</fullName>
    </submittedName>
</protein>
<reference evidence="1 2" key="1">
    <citation type="submission" date="2024-08" db="EMBL/GenBank/DDBJ databases">
        <title>Genome mining of Saccharopolyspora cebuensis PGLac3 from Nigerian medicinal plant.</title>
        <authorList>
            <person name="Ezeobiora C.E."/>
            <person name="Igbokwe N.H."/>
            <person name="Amin D.H."/>
            <person name="Mendie U.E."/>
        </authorList>
    </citation>
    <scope>NUCLEOTIDE SEQUENCE [LARGE SCALE GENOMIC DNA]</scope>
    <source>
        <strain evidence="1 2">PGLac3</strain>
    </source>
</reference>
<name>A0ABV4CEJ1_9PSEU</name>
<evidence type="ECO:0000313" key="1">
    <source>
        <dbReference type="EMBL" id="MEY8039396.1"/>
    </source>
</evidence>
<organism evidence="1 2">
    <name type="scientific">Saccharopolyspora cebuensis</name>
    <dbReference type="NCBI Taxonomy" id="418759"/>
    <lineage>
        <taxon>Bacteria</taxon>
        <taxon>Bacillati</taxon>
        <taxon>Actinomycetota</taxon>
        <taxon>Actinomycetes</taxon>
        <taxon>Pseudonocardiales</taxon>
        <taxon>Pseudonocardiaceae</taxon>
        <taxon>Saccharopolyspora</taxon>
    </lineage>
</organism>
<dbReference type="RefSeq" id="WP_345367556.1">
    <property type="nucleotide sequence ID" value="NZ_BAABII010000019.1"/>
</dbReference>
<evidence type="ECO:0000313" key="2">
    <source>
        <dbReference type="Proteomes" id="UP001564626"/>
    </source>
</evidence>
<comment type="caution">
    <text evidence="1">The sequence shown here is derived from an EMBL/GenBank/DDBJ whole genome shotgun (WGS) entry which is preliminary data.</text>
</comment>
<proteinExistence type="predicted"/>
<sequence>MIPSLEHLVLSARSWWCEPGEPILWSFLDPFRVPLFEVRGLTEHGKKQRNLLTRAAFQVGAMPARLSAWSSFNAEENADQRAVPSAIVTARVVDSLAVRLTGTDGTGITGRDPGIVVATPGRLAVLEVAENPAGAGAFDAVRTYAGAVYNLAEDFAGTLGSTHNTRGRYFDHQGRTRTPEVVERGCVATDRISGFDVVDRTFRGLGYDAENRRGKYLRIGFDDGSALELDVPGGADPDRVLRLVRGEEARW</sequence>
<dbReference type="Proteomes" id="UP001564626">
    <property type="component" value="Unassembled WGS sequence"/>
</dbReference>
<accession>A0ABV4CEJ1</accession>
<dbReference type="EMBL" id="JBGEHV010000011">
    <property type="protein sequence ID" value="MEY8039396.1"/>
    <property type="molecule type" value="Genomic_DNA"/>
</dbReference>